<dbReference type="SMART" id="SM00478">
    <property type="entry name" value="ENDO3c"/>
    <property type="match status" value="1"/>
</dbReference>
<dbReference type="EMBL" id="PSYR01000001">
    <property type="protein sequence ID" value="RCN59451.1"/>
    <property type="molecule type" value="Genomic_DNA"/>
</dbReference>
<accession>A0A368HJ99</accession>
<keyword evidence="6" id="KW-0004">4Fe-4S</keyword>
<reference evidence="17 18" key="1">
    <citation type="submission" date="2018-02" db="EMBL/GenBank/DDBJ databases">
        <title>Insights into the biology of acidophilic members of the Acidiferrobacteraceae family derived from comparative genomic analyses.</title>
        <authorList>
            <person name="Issotta F."/>
            <person name="Thyssen C."/>
            <person name="Mena C."/>
            <person name="Moya A."/>
            <person name="Bellenberg S."/>
            <person name="Sproer C."/>
            <person name="Covarrubias P.C."/>
            <person name="Sand W."/>
            <person name="Quatrini R."/>
            <person name="Vera M."/>
        </authorList>
    </citation>
    <scope>NUCLEOTIDE SEQUENCE [LARGE SCALE GENOMIC DNA]</scope>
    <source>
        <strain evidence="18">m-1</strain>
    </source>
</reference>
<evidence type="ECO:0000256" key="7">
    <source>
        <dbReference type="ARBA" id="ARBA00022723"/>
    </source>
</evidence>
<comment type="similarity">
    <text evidence="3 14">Belongs to the Nth/MutY family.</text>
</comment>
<comment type="cofactor">
    <cofactor evidence="14">
        <name>[4Fe-4S] cluster</name>
        <dbReference type="ChEBI" id="CHEBI:49883"/>
    </cofactor>
    <text evidence="14">Binds 1 [4Fe-4S] cluster.</text>
</comment>
<comment type="function">
    <text evidence="2">Adenine glycosylase active on G-A mispairs. MutY also corrects error-prone DNA synthesis past GO lesions which are due to the oxidatively damaged form of guanine: 7,8-dihydro-8-oxoguanine (8-oxo-dGTP).</text>
</comment>
<feature type="domain" description="HhH-GPD" evidence="16">
    <location>
        <begin position="69"/>
        <end position="218"/>
    </location>
</feature>
<evidence type="ECO:0000256" key="9">
    <source>
        <dbReference type="ARBA" id="ARBA00022801"/>
    </source>
</evidence>
<keyword evidence="18" id="KW-1185">Reference proteome</keyword>
<comment type="caution">
    <text evidence="17">The sequence shown here is derived from an EMBL/GenBank/DDBJ whole genome shotgun (WGS) entry which is preliminary data.</text>
</comment>
<keyword evidence="11" id="KW-0411">Iron-sulfur</keyword>
<evidence type="ECO:0000256" key="13">
    <source>
        <dbReference type="ARBA" id="ARBA00023295"/>
    </source>
</evidence>
<dbReference type="InterPro" id="IPR005760">
    <property type="entry name" value="A/G_AdeGlyc_MutY"/>
</dbReference>
<gene>
    <name evidence="17" type="primary">mutY</name>
    <name evidence="17" type="ORF">C4900_00065</name>
</gene>
<evidence type="ECO:0000256" key="1">
    <source>
        <dbReference type="ARBA" id="ARBA00000843"/>
    </source>
</evidence>
<evidence type="ECO:0000256" key="3">
    <source>
        <dbReference type="ARBA" id="ARBA00008343"/>
    </source>
</evidence>
<feature type="compositionally biased region" description="Basic and acidic residues" evidence="15">
    <location>
        <begin position="9"/>
        <end position="24"/>
    </location>
</feature>
<dbReference type="NCBIfam" id="TIGR01084">
    <property type="entry name" value="mutY"/>
    <property type="match status" value="1"/>
</dbReference>
<keyword evidence="10 14" id="KW-0408">Iron</keyword>
<dbReference type="InterPro" id="IPR003265">
    <property type="entry name" value="HhH-GPD_domain"/>
</dbReference>
<dbReference type="Gene3D" id="1.10.340.30">
    <property type="entry name" value="Hypothetical protein, domain 2"/>
    <property type="match status" value="1"/>
</dbReference>
<dbReference type="Pfam" id="PF14815">
    <property type="entry name" value="NUDIX_4"/>
    <property type="match status" value="1"/>
</dbReference>
<dbReference type="Pfam" id="PF00730">
    <property type="entry name" value="HhH-GPD"/>
    <property type="match status" value="1"/>
</dbReference>
<evidence type="ECO:0000256" key="10">
    <source>
        <dbReference type="ARBA" id="ARBA00023004"/>
    </source>
</evidence>
<dbReference type="InterPro" id="IPR015797">
    <property type="entry name" value="NUDIX_hydrolase-like_dom_sf"/>
</dbReference>
<evidence type="ECO:0000259" key="16">
    <source>
        <dbReference type="SMART" id="SM00478"/>
    </source>
</evidence>
<dbReference type="GO" id="GO:0034039">
    <property type="term" value="F:8-oxo-7,8-dihydroguanine DNA N-glycosylase activity"/>
    <property type="evidence" value="ECO:0007669"/>
    <property type="project" value="TreeGrafter"/>
</dbReference>
<dbReference type="InterPro" id="IPR000445">
    <property type="entry name" value="HhH_motif"/>
</dbReference>
<evidence type="ECO:0000256" key="4">
    <source>
        <dbReference type="ARBA" id="ARBA00012045"/>
    </source>
</evidence>
<dbReference type="GO" id="GO:0035485">
    <property type="term" value="F:adenine/guanine mispair binding"/>
    <property type="evidence" value="ECO:0007669"/>
    <property type="project" value="TreeGrafter"/>
</dbReference>
<dbReference type="InterPro" id="IPR029119">
    <property type="entry name" value="MutY_C"/>
</dbReference>
<dbReference type="InterPro" id="IPR023170">
    <property type="entry name" value="HhH_base_excis_C"/>
</dbReference>
<keyword evidence="8 14" id="KW-0227">DNA damage</keyword>
<feature type="region of interest" description="Disordered" evidence="15">
    <location>
        <begin position="1"/>
        <end position="24"/>
    </location>
</feature>
<keyword evidence="7" id="KW-0479">Metal-binding</keyword>
<proteinExistence type="inferred from homology"/>
<dbReference type="AlphaFoldDB" id="A0A368HJ99"/>
<dbReference type="Pfam" id="PF00633">
    <property type="entry name" value="HHH"/>
    <property type="match status" value="1"/>
</dbReference>
<evidence type="ECO:0000256" key="2">
    <source>
        <dbReference type="ARBA" id="ARBA00002933"/>
    </source>
</evidence>
<dbReference type="EC" id="3.2.2.31" evidence="4 14"/>
<dbReference type="GO" id="GO:0051539">
    <property type="term" value="F:4 iron, 4 sulfur cluster binding"/>
    <property type="evidence" value="ECO:0007669"/>
    <property type="project" value="UniProtKB-UniRule"/>
</dbReference>
<dbReference type="Proteomes" id="UP000253250">
    <property type="component" value="Unassembled WGS sequence"/>
</dbReference>
<dbReference type="Gene3D" id="1.10.1670.10">
    <property type="entry name" value="Helix-hairpin-Helix base-excision DNA repair enzymes (C-terminal)"/>
    <property type="match status" value="1"/>
</dbReference>
<evidence type="ECO:0000313" key="18">
    <source>
        <dbReference type="Proteomes" id="UP000253250"/>
    </source>
</evidence>
<dbReference type="CDD" id="cd00056">
    <property type="entry name" value="ENDO3c"/>
    <property type="match status" value="1"/>
</dbReference>
<dbReference type="SUPFAM" id="SSF55811">
    <property type="entry name" value="Nudix"/>
    <property type="match status" value="1"/>
</dbReference>
<dbReference type="InterPro" id="IPR044298">
    <property type="entry name" value="MIG/MutY"/>
</dbReference>
<organism evidence="17 18">
    <name type="scientific">Acidiferrobacter thiooxydans</name>
    <dbReference type="NCBI Taxonomy" id="163359"/>
    <lineage>
        <taxon>Bacteria</taxon>
        <taxon>Pseudomonadati</taxon>
        <taxon>Pseudomonadota</taxon>
        <taxon>Gammaproteobacteria</taxon>
        <taxon>Acidiferrobacterales</taxon>
        <taxon>Acidiferrobacteraceae</taxon>
        <taxon>Acidiferrobacter</taxon>
    </lineage>
</organism>
<dbReference type="SUPFAM" id="SSF48150">
    <property type="entry name" value="DNA-glycosylase"/>
    <property type="match status" value="1"/>
</dbReference>
<evidence type="ECO:0000313" key="17">
    <source>
        <dbReference type="EMBL" id="RCN59451.1"/>
    </source>
</evidence>
<keyword evidence="13 14" id="KW-0326">Glycosidase</keyword>
<evidence type="ECO:0000256" key="15">
    <source>
        <dbReference type="SAM" id="MobiDB-lite"/>
    </source>
</evidence>
<evidence type="ECO:0000256" key="5">
    <source>
        <dbReference type="ARBA" id="ARBA00022023"/>
    </source>
</evidence>
<keyword evidence="12" id="KW-0234">DNA repair</keyword>
<dbReference type="Gene3D" id="3.90.79.10">
    <property type="entry name" value="Nucleoside Triphosphate Pyrophosphohydrolase"/>
    <property type="match status" value="1"/>
</dbReference>
<dbReference type="GO" id="GO:0006284">
    <property type="term" value="P:base-excision repair"/>
    <property type="evidence" value="ECO:0007669"/>
    <property type="project" value="UniProtKB-UniRule"/>
</dbReference>
<evidence type="ECO:0000256" key="11">
    <source>
        <dbReference type="ARBA" id="ARBA00023014"/>
    </source>
</evidence>
<dbReference type="CDD" id="cd03431">
    <property type="entry name" value="NUDIX_DNA_Glycosylase_C-MutY"/>
    <property type="match status" value="1"/>
</dbReference>
<dbReference type="PANTHER" id="PTHR42944">
    <property type="entry name" value="ADENINE DNA GLYCOSYLASE"/>
    <property type="match status" value="1"/>
</dbReference>
<evidence type="ECO:0000256" key="12">
    <source>
        <dbReference type="ARBA" id="ARBA00023204"/>
    </source>
</evidence>
<comment type="catalytic activity">
    <reaction evidence="1 14">
        <text>Hydrolyzes free adenine bases from 7,8-dihydro-8-oxoguanine:adenine mismatched double-stranded DNA, leaving an apurinic site.</text>
        <dbReference type="EC" id="3.2.2.31"/>
    </reaction>
</comment>
<evidence type="ECO:0000256" key="6">
    <source>
        <dbReference type="ARBA" id="ARBA00022485"/>
    </source>
</evidence>
<dbReference type="GO" id="GO:0000701">
    <property type="term" value="F:purine-specific mismatch base pair DNA N-glycosylase activity"/>
    <property type="evidence" value="ECO:0007669"/>
    <property type="project" value="UniProtKB-EC"/>
</dbReference>
<evidence type="ECO:0000256" key="14">
    <source>
        <dbReference type="RuleBase" id="RU365096"/>
    </source>
</evidence>
<keyword evidence="9" id="KW-0378">Hydrolase</keyword>
<dbReference type="GO" id="GO:0006298">
    <property type="term" value="P:mismatch repair"/>
    <property type="evidence" value="ECO:0007669"/>
    <property type="project" value="TreeGrafter"/>
</dbReference>
<dbReference type="InterPro" id="IPR011257">
    <property type="entry name" value="DNA_glycosylase"/>
</dbReference>
<evidence type="ECO:0000256" key="8">
    <source>
        <dbReference type="ARBA" id="ARBA00022763"/>
    </source>
</evidence>
<dbReference type="PANTHER" id="PTHR42944:SF1">
    <property type="entry name" value="ADENINE DNA GLYCOSYLASE"/>
    <property type="match status" value="1"/>
</dbReference>
<sequence>MEPAVQRLEPQRSRLHAPDPGRRVETRPRYSLAVDEFALKVLAWYRRHGRHDLPWQVPDPYVRWLAEVMLQQTTVTAVIPYFQRFLAAFPSVRALAQASQDEVLAQWAGLGYYARARHLHAAARVITEHYGDGFPRTADAWAALPGVGPSTAAAIVAFAFGVPAPILDANVRRVLSRYHAVSGRDARALRTLWTHARDHTPTHEVAAYTQAIMDLGALVCRKAPDCAACPVAAGCAFEGEDAPTVRRARPERAVFMAVIRDPARGVLLVRRPSHGIWGGLWSLPESVELDDLPAVVAALGVDGRMGMACAPVHHTFTHFRLTITPILVEGVSQAFGVAEHHDVMWYKGDGSGPGMPAPIRRLLNQFLEVP</sequence>
<protein>
    <recommendedName>
        <fullName evidence="5 14">Adenine DNA glycosylase</fullName>
        <ecNumber evidence="4 14">3.2.2.31</ecNumber>
    </recommendedName>
</protein>
<dbReference type="GO" id="GO:0032357">
    <property type="term" value="F:oxidized purine DNA binding"/>
    <property type="evidence" value="ECO:0007669"/>
    <property type="project" value="TreeGrafter"/>
</dbReference>
<name>A0A368HJ99_9GAMM</name>
<dbReference type="GO" id="GO:0046872">
    <property type="term" value="F:metal ion binding"/>
    <property type="evidence" value="ECO:0007669"/>
    <property type="project" value="UniProtKB-UniRule"/>
</dbReference>
<dbReference type="OrthoDB" id="9802365at2"/>